<protein>
    <recommendedName>
        <fullName evidence="10">Type II secretion system protein L</fullName>
        <shortName evidence="10">T2SS protein L</shortName>
    </recommendedName>
</protein>
<sequence>MTDLWVRQISGDTEQPHYRWFVSQSGEQGSGELSVMAARWPEATLTLLISGADCPSRRIKFKSQEKRHLARLVPYELESDLAQDVAGLHVALGSPIQGGSSENQPNAGTTAESDVDEPALVASYIDKRELADRIRVLEAIGFDVRHCYAEPLLLPASVDSWVLRLTDGQVDVAWGTGAAASVDLSMLGILLDAMLHSPAAASVTPPRELQLQAVTQPELDVLAAQVNASALVQSWQPEVASALLSGAWHGICHTGAGSHNNKVSSTIPDLRQGEFARPVRWQKAWRPARLPLIAACFAAVTFAFVAVLEIQFNNQRFRSLQQDIESAYREVVPAGVLVDAEQQLSSQLRQLRGDASGGSVLGLLDQLTPQLVRSSQISINRLSYNGSSSATGLGELQLSLEAASNTDILQFSEQLNNAGLQARAQNMTQSGSRQQASLMITETVP</sequence>
<dbReference type="GO" id="GO:0005886">
    <property type="term" value="C:plasma membrane"/>
    <property type="evidence" value="ECO:0007669"/>
    <property type="project" value="UniProtKB-SubCell"/>
</dbReference>
<dbReference type="InterPro" id="IPR025691">
    <property type="entry name" value="GspL_pp_dom"/>
</dbReference>
<dbReference type="GO" id="GO:0015628">
    <property type="term" value="P:protein secretion by the type II secretion system"/>
    <property type="evidence" value="ECO:0007669"/>
    <property type="project" value="InterPro"/>
</dbReference>
<evidence type="ECO:0000313" key="13">
    <source>
        <dbReference type="EMBL" id="OFE11218.1"/>
    </source>
</evidence>
<keyword evidence="7 10" id="KW-0653">Protein transport</keyword>
<evidence type="ECO:0000256" key="7">
    <source>
        <dbReference type="ARBA" id="ARBA00022927"/>
    </source>
</evidence>
<accession>A0A1E8CFI7</accession>
<dbReference type="EMBL" id="MASR01000003">
    <property type="protein sequence ID" value="OFE11218.1"/>
    <property type="molecule type" value="Genomic_DNA"/>
</dbReference>
<comment type="similarity">
    <text evidence="2 10">Belongs to the GSP L family.</text>
</comment>
<reference evidence="14" key="1">
    <citation type="submission" date="2016-07" db="EMBL/GenBank/DDBJ databases">
        <authorList>
            <person name="Florea S."/>
            <person name="Webb J.S."/>
            <person name="Jaromczyk J."/>
            <person name="Schardl C.L."/>
        </authorList>
    </citation>
    <scope>NUCLEOTIDE SEQUENCE [LARGE SCALE GENOMIC DNA]</scope>
    <source>
        <strain evidence="14">KCTC 42131</strain>
    </source>
</reference>
<dbReference type="Proteomes" id="UP000175669">
    <property type="component" value="Unassembled WGS sequence"/>
</dbReference>
<evidence type="ECO:0000256" key="4">
    <source>
        <dbReference type="ARBA" id="ARBA00022475"/>
    </source>
</evidence>
<dbReference type="OrthoDB" id="7011844at2"/>
<dbReference type="PIRSF" id="PIRSF015761">
    <property type="entry name" value="Protein_L"/>
    <property type="match status" value="1"/>
</dbReference>
<keyword evidence="3 10" id="KW-0813">Transport</keyword>
<keyword evidence="14" id="KW-1185">Reference proteome</keyword>
<name>A0A1E8CFI7_9GAMM</name>
<comment type="function">
    <text evidence="10">Inner membrane component of the type II secretion system required for the energy-dependent secretion of extracellular factors such as proteases and toxins from the periplasm.</text>
</comment>
<evidence type="ECO:0000256" key="3">
    <source>
        <dbReference type="ARBA" id="ARBA00022448"/>
    </source>
</evidence>
<evidence type="ECO:0000259" key="12">
    <source>
        <dbReference type="Pfam" id="PF12693"/>
    </source>
</evidence>
<dbReference type="Gene3D" id="3.30.1360.100">
    <property type="entry name" value="General secretion pathway protein M, EpsM"/>
    <property type="match status" value="1"/>
</dbReference>
<comment type="caution">
    <text evidence="13">The sequence shown here is derived from an EMBL/GenBank/DDBJ whole genome shotgun (WGS) entry which is preliminary data.</text>
</comment>
<dbReference type="SUPFAM" id="SSF53067">
    <property type="entry name" value="Actin-like ATPase domain"/>
    <property type="match status" value="1"/>
</dbReference>
<evidence type="ECO:0000256" key="10">
    <source>
        <dbReference type="PIRNR" id="PIRNR015761"/>
    </source>
</evidence>
<proteinExistence type="inferred from homology"/>
<feature type="domain" description="GspL periplasmic" evidence="12">
    <location>
        <begin position="283"/>
        <end position="441"/>
    </location>
</feature>
<evidence type="ECO:0000256" key="8">
    <source>
        <dbReference type="ARBA" id="ARBA00022989"/>
    </source>
</evidence>
<keyword evidence="6 11" id="KW-0812">Transmembrane</keyword>
<keyword evidence="5" id="KW-0997">Cell inner membrane</keyword>
<evidence type="ECO:0000256" key="6">
    <source>
        <dbReference type="ARBA" id="ARBA00022692"/>
    </source>
</evidence>
<dbReference type="Pfam" id="PF12693">
    <property type="entry name" value="GspL_C"/>
    <property type="match status" value="1"/>
</dbReference>
<feature type="transmembrane region" description="Helical" evidence="11">
    <location>
        <begin position="290"/>
        <end position="312"/>
    </location>
</feature>
<dbReference type="STRING" id="1524254.PHACT_15385"/>
<keyword evidence="8 11" id="KW-1133">Transmembrane helix</keyword>
<organism evidence="13 14">
    <name type="scientific">Pseudohongiella acticola</name>
    <dbReference type="NCBI Taxonomy" id="1524254"/>
    <lineage>
        <taxon>Bacteria</taxon>
        <taxon>Pseudomonadati</taxon>
        <taxon>Pseudomonadota</taxon>
        <taxon>Gammaproteobacteria</taxon>
        <taxon>Pseudomonadales</taxon>
        <taxon>Pseudohongiellaceae</taxon>
        <taxon>Pseudohongiella</taxon>
    </lineage>
</organism>
<evidence type="ECO:0000256" key="11">
    <source>
        <dbReference type="SAM" id="Phobius"/>
    </source>
</evidence>
<comment type="subcellular location">
    <subcellularLocation>
        <location evidence="1">Cell inner membrane</location>
    </subcellularLocation>
</comment>
<dbReference type="GO" id="GO:0009276">
    <property type="term" value="C:Gram-negative-bacterium-type cell wall"/>
    <property type="evidence" value="ECO:0007669"/>
    <property type="project" value="InterPro"/>
</dbReference>
<keyword evidence="9 11" id="KW-0472">Membrane</keyword>
<dbReference type="InterPro" id="IPR043129">
    <property type="entry name" value="ATPase_NBD"/>
</dbReference>
<dbReference type="NCBIfam" id="TIGR01709">
    <property type="entry name" value="typeII_sec_gspL"/>
    <property type="match status" value="1"/>
</dbReference>
<dbReference type="Gene3D" id="3.30.420.380">
    <property type="match status" value="1"/>
</dbReference>
<dbReference type="InterPro" id="IPR007812">
    <property type="entry name" value="T2SS_protein-GspL"/>
</dbReference>
<evidence type="ECO:0000256" key="5">
    <source>
        <dbReference type="ARBA" id="ARBA00022519"/>
    </source>
</evidence>
<dbReference type="AlphaFoldDB" id="A0A1E8CFI7"/>
<evidence type="ECO:0000256" key="2">
    <source>
        <dbReference type="ARBA" id="ARBA00005318"/>
    </source>
</evidence>
<dbReference type="GO" id="GO:0015627">
    <property type="term" value="C:type II protein secretion system complex"/>
    <property type="evidence" value="ECO:0007669"/>
    <property type="project" value="InterPro"/>
</dbReference>
<evidence type="ECO:0000313" key="14">
    <source>
        <dbReference type="Proteomes" id="UP000175669"/>
    </source>
</evidence>
<evidence type="ECO:0000256" key="9">
    <source>
        <dbReference type="ARBA" id="ARBA00023136"/>
    </source>
</evidence>
<gene>
    <name evidence="13" type="ORF">PHACT_15385</name>
</gene>
<dbReference type="RefSeq" id="WP_070119153.1">
    <property type="nucleotide sequence ID" value="NZ_CAXATG010000006.1"/>
</dbReference>
<evidence type="ECO:0000256" key="1">
    <source>
        <dbReference type="ARBA" id="ARBA00004533"/>
    </source>
</evidence>
<keyword evidence="4" id="KW-1003">Cell membrane</keyword>